<evidence type="ECO:0000313" key="10">
    <source>
        <dbReference type="Proteomes" id="UP001318860"/>
    </source>
</evidence>
<dbReference type="InterPro" id="IPR006045">
    <property type="entry name" value="Cupin_1"/>
</dbReference>
<name>A0ABR0XAS7_REHGL</name>
<keyword evidence="3 7" id="KW-0052">Apoplast</keyword>
<evidence type="ECO:0000256" key="7">
    <source>
        <dbReference type="RuleBase" id="RU366015"/>
    </source>
</evidence>
<evidence type="ECO:0000256" key="4">
    <source>
        <dbReference type="ARBA" id="ARBA00022525"/>
    </source>
</evidence>
<evidence type="ECO:0000256" key="3">
    <source>
        <dbReference type="ARBA" id="ARBA00022523"/>
    </source>
</evidence>
<dbReference type="SMART" id="SM00835">
    <property type="entry name" value="Cupin_1"/>
    <property type="match status" value="1"/>
</dbReference>
<dbReference type="Pfam" id="PF00190">
    <property type="entry name" value="Cupin_1"/>
    <property type="match status" value="1"/>
</dbReference>
<comment type="caution">
    <text evidence="9">The sequence shown here is derived from an EMBL/GenBank/DDBJ whole genome shotgun (WGS) entry which is preliminary data.</text>
</comment>
<keyword evidence="4 7" id="KW-0964">Secreted</keyword>
<evidence type="ECO:0000259" key="8">
    <source>
        <dbReference type="SMART" id="SM00835"/>
    </source>
</evidence>
<keyword evidence="5 7" id="KW-0479">Metal-binding</keyword>
<dbReference type="PRINTS" id="PR00325">
    <property type="entry name" value="GERMIN"/>
</dbReference>
<dbReference type="PANTHER" id="PTHR31238">
    <property type="entry name" value="GERMIN-LIKE PROTEIN SUBFAMILY 3 MEMBER 3"/>
    <property type="match status" value="1"/>
</dbReference>
<keyword evidence="6 7" id="KW-0464">Manganese</keyword>
<dbReference type="Gene3D" id="2.60.120.10">
    <property type="entry name" value="Jelly Rolls"/>
    <property type="match status" value="1"/>
</dbReference>
<dbReference type="InterPro" id="IPR001929">
    <property type="entry name" value="Germin"/>
</dbReference>
<sequence>MALSPSNHNLLLPLTLIIILTLHSSLASDSDILSDFIVPPNTTNLDANYFTYTGLRSFIGAQPTSFTVYKATLAELPSLDGQSVSYAALYYPPGSVNPPHTHPRASELLFLVLGHLEVGFVDTNNKLFAQTLQPGDMFVFPKGLLHYQYNSDDKTPAIAFSSFGSANAGTVSIPSAVFNTSVYDPILAVSFKTDVATIRKLKFGLSH</sequence>
<gene>
    <name evidence="9" type="ORF">DH2020_010501</name>
</gene>
<dbReference type="InterPro" id="IPR014710">
    <property type="entry name" value="RmlC-like_jellyroll"/>
</dbReference>
<evidence type="ECO:0000256" key="6">
    <source>
        <dbReference type="ARBA" id="ARBA00023211"/>
    </source>
</evidence>
<dbReference type="CDD" id="cd02241">
    <property type="entry name" value="cupin_OxOx"/>
    <property type="match status" value="1"/>
</dbReference>
<feature type="domain" description="Cupin type-1" evidence="8">
    <location>
        <begin position="57"/>
        <end position="199"/>
    </location>
</feature>
<evidence type="ECO:0000256" key="2">
    <source>
        <dbReference type="ARBA" id="ARBA00007456"/>
    </source>
</evidence>
<protein>
    <recommendedName>
        <fullName evidence="7">Germin-like protein</fullName>
    </recommendedName>
</protein>
<dbReference type="InterPro" id="IPR011051">
    <property type="entry name" value="RmlC_Cupin_sf"/>
</dbReference>
<proteinExistence type="inferred from homology"/>
<comment type="similarity">
    <text evidence="2 7">Belongs to the germin family.</text>
</comment>
<reference evidence="9 10" key="1">
    <citation type="journal article" date="2021" name="Comput. Struct. Biotechnol. J.">
        <title>De novo genome assembly of the potent medicinal plant Rehmannia glutinosa using nanopore technology.</title>
        <authorList>
            <person name="Ma L."/>
            <person name="Dong C."/>
            <person name="Song C."/>
            <person name="Wang X."/>
            <person name="Zheng X."/>
            <person name="Niu Y."/>
            <person name="Chen S."/>
            <person name="Feng W."/>
        </authorList>
    </citation>
    <scope>NUCLEOTIDE SEQUENCE [LARGE SCALE GENOMIC DNA]</scope>
    <source>
        <strain evidence="9">DH-2019</strain>
    </source>
</reference>
<keyword evidence="7" id="KW-0732">Signal</keyword>
<accession>A0ABR0XAS7</accession>
<dbReference type="Proteomes" id="UP001318860">
    <property type="component" value="Unassembled WGS sequence"/>
</dbReference>
<dbReference type="EMBL" id="JABTTQ020000005">
    <property type="protein sequence ID" value="KAK6156253.1"/>
    <property type="molecule type" value="Genomic_DNA"/>
</dbReference>
<evidence type="ECO:0000313" key="9">
    <source>
        <dbReference type="EMBL" id="KAK6156253.1"/>
    </source>
</evidence>
<feature type="chain" id="PRO_5044960319" description="Germin-like protein" evidence="7">
    <location>
        <begin position="28"/>
        <end position="207"/>
    </location>
</feature>
<organism evidence="9 10">
    <name type="scientific">Rehmannia glutinosa</name>
    <name type="common">Chinese foxglove</name>
    <dbReference type="NCBI Taxonomy" id="99300"/>
    <lineage>
        <taxon>Eukaryota</taxon>
        <taxon>Viridiplantae</taxon>
        <taxon>Streptophyta</taxon>
        <taxon>Embryophyta</taxon>
        <taxon>Tracheophyta</taxon>
        <taxon>Spermatophyta</taxon>
        <taxon>Magnoliopsida</taxon>
        <taxon>eudicotyledons</taxon>
        <taxon>Gunneridae</taxon>
        <taxon>Pentapetalae</taxon>
        <taxon>asterids</taxon>
        <taxon>lamiids</taxon>
        <taxon>Lamiales</taxon>
        <taxon>Orobanchaceae</taxon>
        <taxon>Rehmannieae</taxon>
        <taxon>Rehmannia</taxon>
    </lineage>
</organism>
<evidence type="ECO:0000256" key="1">
    <source>
        <dbReference type="ARBA" id="ARBA00004271"/>
    </source>
</evidence>
<feature type="signal peptide" evidence="7">
    <location>
        <begin position="1"/>
        <end position="27"/>
    </location>
</feature>
<evidence type="ECO:0000256" key="5">
    <source>
        <dbReference type="ARBA" id="ARBA00022723"/>
    </source>
</evidence>
<dbReference type="SUPFAM" id="SSF51182">
    <property type="entry name" value="RmlC-like cupins"/>
    <property type="match status" value="1"/>
</dbReference>
<comment type="subcellular location">
    <subcellularLocation>
        <location evidence="1 7">Secreted</location>
        <location evidence="1 7">Extracellular space</location>
        <location evidence="1 7">Apoplast</location>
    </subcellularLocation>
</comment>
<keyword evidence="10" id="KW-1185">Reference proteome</keyword>